<protein>
    <recommendedName>
        <fullName evidence="1">acylphosphatase</fullName>
        <ecNumber evidence="1">3.6.1.7</ecNumber>
    </recommendedName>
</protein>
<feature type="active site" evidence="1">
    <location>
        <position position="35"/>
    </location>
</feature>
<dbReference type="InterPro" id="IPR036046">
    <property type="entry name" value="Acylphosphatase-like_dom_sf"/>
</dbReference>
<dbReference type="SUPFAM" id="SSF54975">
    <property type="entry name" value="Acylphosphatase/BLUF domain-like"/>
    <property type="match status" value="1"/>
</dbReference>
<evidence type="ECO:0000256" key="2">
    <source>
        <dbReference type="RuleBase" id="RU004168"/>
    </source>
</evidence>
<dbReference type="PANTHER" id="PTHR47268">
    <property type="entry name" value="ACYLPHOSPHATASE"/>
    <property type="match status" value="1"/>
</dbReference>
<dbReference type="GO" id="GO:0003998">
    <property type="term" value="F:acylphosphatase activity"/>
    <property type="evidence" value="ECO:0007669"/>
    <property type="project" value="UniProtKB-EC"/>
</dbReference>
<comment type="catalytic activity">
    <reaction evidence="1">
        <text>an acyl phosphate + H2O = a carboxylate + phosphate + H(+)</text>
        <dbReference type="Rhea" id="RHEA:14965"/>
        <dbReference type="ChEBI" id="CHEBI:15377"/>
        <dbReference type="ChEBI" id="CHEBI:15378"/>
        <dbReference type="ChEBI" id="CHEBI:29067"/>
        <dbReference type="ChEBI" id="CHEBI:43474"/>
        <dbReference type="ChEBI" id="CHEBI:59918"/>
        <dbReference type="EC" id="3.6.1.7"/>
    </reaction>
</comment>
<feature type="domain" description="Acylphosphatase-like" evidence="3">
    <location>
        <begin position="2"/>
        <end position="100"/>
    </location>
</feature>
<dbReference type="Pfam" id="PF00708">
    <property type="entry name" value="Acylphosphatase"/>
    <property type="match status" value="1"/>
</dbReference>
<dbReference type="EC" id="3.6.1.7" evidence="1"/>
<dbReference type="PANTHER" id="PTHR47268:SF4">
    <property type="entry name" value="ACYLPHOSPHATASE"/>
    <property type="match status" value="1"/>
</dbReference>
<name>A0A832V696_9ARCH</name>
<feature type="active site" evidence="1">
    <location>
        <position position="17"/>
    </location>
</feature>
<proteinExistence type="inferred from homology"/>
<organism evidence="4 5">
    <name type="scientific">Candidatus Naiadarchaeum limnaeum</name>
    <dbReference type="NCBI Taxonomy" id="2756139"/>
    <lineage>
        <taxon>Archaea</taxon>
        <taxon>Candidatus Undinarchaeota</taxon>
        <taxon>Candidatus Undinarchaeia</taxon>
        <taxon>Candidatus Naiadarchaeales</taxon>
        <taxon>Candidatus Naiadarchaeaceae</taxon>
        <taxon>Candidatus Naiadarchaeum</taxon>
    </lineage>
</organism>
<evidence type="ECO:0000256" key="1">
    <source>
        <dbReference type="PROSITE-ProRule" id="PRU00520"/>
    </source>
</evidence>
<sequence length="102" mass="11586">MKYRIVLNGVVQGVGCRSLVRGVAKKMNVGGCVRNMENGSVEVYVEAAADKFVENLVAEIKRTTENTMVDIMNVKIYNEDQNEFYSSKPPKDYSEFRIEHSF</sequence>
<gene>
    <name evidence="4" type="ORF">H1016_05735</name>
</gene>
<dbReference type="EMBL" id="DVAB01000052">
    <property type="protein sequence ID" value="HIK01005.1"/>
    <property type="molecule type" value="Genomic_DNA"/>
</dbReference>
<dbReference type="Gene3D" id="3.30.70.100">
    <property type="match status" value="1"/>
</dbReference>
<evidence type="ECO:0000259" key="3">
    <source>
        <dbReference type="PROSITE" id="PS51160"/>
    </source>
</evidence>
<comment type="caution">
    <text evidence="4">The sequence shown here is derived from an EMBL/GenBank/DDBJ whole genome shotgun (WGS) entry which is preliminary data.</text>
</comment>
<comment type="similarity">
    <text evidence="2">Belongs to the acylphosphatase family.</text>
</comment>
<dbReference type="AlphaFoldDB" id="A0A832V696"/>
<evidence type="ECO:0000313" key="4">
    <source>
        <dbReference type="EMBL" id="HIK01005.1"/>
    </source>
</evidence>
<dbReference type="InterPro" id="IPR001792">
    <property type="entry name" value="Acylphosphatase-like_dom"/>
</dbReference>
<dbReference type="PROSITE" id="PS51160">
    <property type="entry name" value="ACYLPHOSPHATASE_3"/>
    <property type="match status" value="1"/>
</dbReference>
<dbReference type="InterPro" id="IPR020456">
    <property type="entry name" value="Acylphosphatase"/>
</dbReference>
<keyword evidence="5" id="KW-1185">Reference proteome</keyword>
<keyword evidence="1" id="KW-0378">Hydrolase</keyword>
<evidence type="ECO:0000313" key="5">
    <source>
        <dbReference type="Proteomes" id="UP000646946"/>
    </source>
</evidence>
<accession>A0A832V696</accession>
<reference evidence="4 5" key="1">
    <citation type="journal article" name="Nat. Commun.">
        <title>Undinarchaeota illuminate DPANN phylogeny and the impact of gene transfer on archaeal evolution.</title>
        <authorList>
            <person name="Dombrowski N."/>
            <person name="Williams T.A."/>
            <person name="Sun J."/>
            <person name="Woodcroft B.J."/>
            <person name="Lee J.H."/>
            <person name="Minh B.Q."/>
            <person name="Rinke C."/>
            <person name="Spang A."/>
        </authorList>
    </citation>
    <scope>NUCLEOTIDE SEQUENCE [LARGE SCALE GENOMIC DNA]</scope>
    <source>
        <strain evidence="4">MAG_bin1129</strain>
    </source>
</reference>
<dbReference type="Proteomes" id="UP000646946">
    <property type="component" value="Unassembled WGS sequence"/>
</dbReference>